<dbReference type="AlphaFoldDB" id="A9M7W9"/>
<evidence type="ECO:0000313" key="1">
    <source>
        <dbReference type="EMBL" id="ABX61379.1"/>
    </source>
</evidence>
<dbReference type="Proteomes" id="UP000001385">
    <property type="component" value="Chromosome I"/>
</dbReference>
<keyword evidence="2" id="KW-1185">Reference proteome</keyword>
<accession>A9M7W9</accession>
<name>A9M7W9_BRUC2</name>
<organism evidence="1 2">
    <name type="scientific">Brucella canis (strain ATCC 23365 / NCTC 10854 / RM-666)</name>
    <dbReference type="NCBI Taxonomy" id="483179"/>
    <lineage>
        <taxon>Bacteria</taxon>
        <taxon>Pseudomonadati</taxon>
        <taxon>Pseudomonadota</taxon>
        <taxon>Alphaproteobacteria</taxon>
        <taxon>Hyphomicrobiales</taxon>
        <taxon>Brucellaceae</taxon>
        <taxon>Brucella/Ochrobactrum group</taxon>
        <taxon>Brucella</taxon>
    </lineage>
</organism>
<protein>
    <submittedName>
        <fullName evidence="1">Uncharacterized protein</fullName>
    </submittedName>
</protein>
<dbReference type="EMBL" id="CP000872">
    <property type="protein sequence ID" value="ABX61379.1"/>
    <property type="molecule type" value="Genomic_DNA"/>
</dbReference>
<reference evidence="1 2" key="1">
    <citation type="submission" date="2007-10" db="EMBL/GenBank/DDBJ databases">
        <title>Brucella canis ATCC 23365 whole genome shotgun sequencing project.</title>
        <authorList>
            <person name="Setubal J.C."/>
            <person name="Bowns C."/>
            <person name="Boyle S."/>
            <person name="Crasta O.R."/>
            <person name="Czar M.J."/>
            <person name="Dharmanolla C."/>
            <person name="Gillespie J.J."/>
            <person name="Kenyon R.W."/>
            <person name="Lu J."/>
            <person name="Mane S."/>
            <person name="Mohapatra S."/>
            <person name="Nagrani S."/>
            <person name="Purkayastha A."/>
            <person name="Rajasimha H.K."/>
            <person name="Shallom J.M."/>
            <person name="Shallom S."/>
            <person name="Shukla M."/>
            <person name="Snyder E.E."/>
            <person name="Sobral B.W."/>
            <person name="Wattam A.R."/>
            <person name="Will R."/>
            <person name="Williams K."/>
            <person name="Yoo H."/>
            <person name="Bruce D."/>
            <person name="Detter C."/>
            <person name="Munk C."/>
            <person name="Brettin T.S."/>
        </authorList>
    </citation>
    <scope>NUCLEOTIDE SEQUENCE [LARGE SCALE GENOMIC DNA]</scope>
    <source>
        <strain evidence="2">ATCC 23365 / NCTC 10854 / RM-666</strain>
    </source>
</reference>
<evidence type="ECO:0000313" key="2">
    <source>
        <dbReference type="Proteomes" id="UP000001385"/>
    </source>
</evidence>
<dbReference type="HOGENOM" id="CLU_2551685_0_0_5"/>
<dbReference type="KEGG" id="bcs:BCAN_A0288"/>
<gene>
    <name evidence="1" type="ordered locus">BCAN_A0288</name>
</gene>
<sequence length="82" mass="9548">MRAVDAGRRRHAHNRQQEAARRECLESLHQWTNFLLIPCVSWIASPIFADAAMRVPFAQSCCFSGLRSLLPLMARYRQDDRF</sequence>
<proteinExistence type="predicted"/>